<evidence type="ECO:0000313" key="2">
    <source>
        <dbReference type="Proteomes" id="UP000466632"/>
    </source>
</evidence>
<sequence length="55" mass="5612">MLGADLRQGVGAFDGDRIGFAALRQQASALVPADAELLGQVCCCILTGVTHDVPA</sequence>
<name>A0A7I7P2A1_9MYCO</name>
<protein>
    <submittedName>
        <fullName evidence="1">Uncharacterized protein</fullName>
    </submittedName>
</protein>
<dbReference type="EMBL" id="AP022582">
    <property type="protein sequence ID" value="BBY03001.1"/>
    <property type="molecule type" value="Genomic_DNA"/>
</dbReference>
<gene>
    <name evidence="1" type="ORF">MSEO_35000</name>
</gene>
<proteinExistence type="predicted"/>
<dbReference type="AlphaFoldDB" id="A0A7I7P2A1"/>
<reference evidence="1 2" key="1">
    <citation type="journal article" date="2019" name="Emerg. Microbes Infect.">
        <title>Comprehensive subspecies identification of 175 nontuberculous mycobacteria species based on 7547 genomic profiles.</title>
        <authorList>
            <person name="Matsumoto Y."/>
            <person name="Kinjo T."/>
            <person name="Motooka D."/>
            <person name="Nabeya D."/>
            <person name="Jung N."/>
            <person name="Uechi K."/>
            <person name="Horii T."/>
            <person name="Iida T."/>
            <person name="Fujita J."/>
            <person name="Nakamura S."/>
        </authorList>
    </citation>
    <scope>NUCLEOTIDE SEQUENCE [LARGE SCALE GENOMIC DNA]</scope>
    <source>
        <strain evidence="1 2">JCM 16018</strain>
    </source>
</reference>
<dbReference type="KEGG" id="mseo:MSEO_35000"/>
<evidence type="ECO:0000313" key="1">
    <source>
        <dbReference type="EMBL" id="BBY03001.1"/>
    </source>
</evidence>
<keyword evidence="2" id="KW-1185">Reference proteome</keyword>
<organism evidence="1 2">
    <name type="scientific">Mycobacterium seoulense</name>
    <dbReference type="NCBI Taxonomy" id="386911"/>
    <lineage>
        <taxon>Bacteria</taxon>
        <taxon>Bacillati</taxon>
        <taxon>Actinomycetota</taxon>
        <taxon>Actinomycetes</taxon>
        <taxon>Mycobacteriales</taxon>
        <taxon>Mycobacteriaceae</taxon>
        <taxon>Mycobacterium</taxon>
    </lineage>
</organism>
<accession>A0A7I7P2A1</accession>
<dbReference type="Proteomes" id="UP000466632">
    <property type="component" value="Chromosome"/>
</dbReference>